<evidence type="ECO:0000256" key="6">
    <source>
        <dbReference type="RuleBase" id="RU365006"/>
    </source>
</evidence>
<feature type="domain" description="Metallo-beta-lactamase" evidence="8">
    <location>
        <begin position="17"/>
        <end position="212"/>
    </location>
</feature>
<dbReference type="Pfam" id="PF10996">
    <property type="entry name" value="Beta-Casp"/>
    <property type="match status" value="1"/>
</dbReference>
<gene>
    <name evidence="10" type="ORF">THASP1DRAFT_30269</name>
</gene>
<dbReference type="Pfam" id="PF16661">
    <property type="entry name" value="Lactamase_B_6"/>
    <property type="match status" value="1"/>
</dbReference>
<dbReference type="Pfam" id="PF13299">
    <property type="entry name" value="CPSF100_C"/>
    <property type="match status" value="1"/>
</dbReference>
<dbReference type="Pfam" id="PF07521">
    <property type="entry name" value="RMMBL"/>
    <property type="match status" value="1"/>
</dbReference>
<dbReference type="InterPro" id="IPR027075">
    <property type="entry name" value="CPSF2"/>
</dbReference>
<dbReference type="GO" id="GO:0005847">
    <property type="term" value="C:mRNA cleavage and polyadenylation specificity factor complex"/>
    <property type="evidence" value="ECO:0007669"/>
    <property type="project" value="InterPro"/>
</dbReference>
<comment type="subcellular location">
    <subcellularLocation>
        <location evidence="1 6">Nucleus</location>
    </subcellularLocation>
</comment>
<evidence type="ECO:0000313" key="10">
    <source>
        <dbReference type="EMBL" id="RKP07912.1"/>
    </source>
</evidence>
<feature type="compositionally biased region" description="Acidic residues" evidence="7">
    <location>
        <begin position="442"/>
        <end position="459"/>
    </location>
</feature>
<dbReference type="InterPro" id="IPR036866">
    <property type="entry name" value="RibonucZ/Hydroxyglut_hydro"/>
</dbReference>
<dbReference type="EMBL" id="KZ992658">
    <property type="protein sequence ID" value="RKP07912.1"/>
    <property type="molecule type" value="Genomic_DNA"/>
</dbReference>
<dbReference type="SUPFAM" id="SSF56281">
    <property type="entry name" value="Metallo-hydrolase/oxidoreductase"/>
    <property type="match status" value="1"/>
</dbReference>
<feature type="region of interest" description="Disordered" evidence="7">
    <location>
        <begin position="441"/>
        <end position="479"/>
    </location>
</feature>
<accession>A0A4P9XPU6</accession>
<protein>
    <recommendedName>
        <fullName evidence="6">Cleavage and polyadenylation specificity factor subunit 2</fullName>
    </recommendedName>
    <alternativeName>
        <fullName evidence="6">Cleavage and polyadenylation specificity factor 100 kDa subunit</fullName>
    </alternativeName>
</protein>
<evidence type="ECO:0000256" key="1">
    <source>
        <dbReference type="ARBA" id="ARBA00004123"/>
    </source>
</evidence>
<dbReference type="InterPro" id="IPR001279">
    <property type="entry name" value="Metallo-B-lactamas"/>
</dbReference>
<evidence type="ECO:0000256" key="4">
    <source>
        <dbReference type="ARBA" id="ARBA00022884"/>
    </source>
</evidence>
<dbReference type="InterPro" id="IPR035639">
    <property type="entry name" value="CPSF2_MBL"/>
</dbReference>
<comment type="similarity">
    <text evidence="2 6">Belongs to the metallo-beta-lactamase superfamily. RNA-metabolizing metallo-beta-lactamase-like family. CPSF2/YSH1 subfamily.</text>
</comment>
<dbReference type="FunFam" id="3.60.15.10:FF:000008">
    <property type="entry name" value="Cleavage and polyadenylation specificity factor subunit 2"/>
    <property type="match status" value="1"/>
</dbReference>
<dbReference type="SMART" id="SM01027">
    <property type="entry name" value="Beta-Casp"/>
    <property type="match status" value="1"/>
</dbReference>
<dbReference type="OrthoDB" id="64353at2759"/>
<dbReference type="STRING" id="78915.A0A4P9XPU6"/>
<keyword evidence="4 6" id="KW-0694">RNA-binding</keyword>
<dbReference type="Proteomes" id="UP000271241">
    <property type="component" value="Unassembled WGS sequence"/>
</dbReference>
<sequence>MTSYIKFTPLSGARNEQGLCYLLEIDDAKILLDCGWLETFNVDDLEPLKRVAPRVDAVLLSHADIRHLGAYPYALAHLGLTCPVYGTLPMQYMGRLELRDIYQSRRDVEDFKLFGIDDIETAFNRIVTLKHSQPIQLSGKCQGITVVAYTAGHTIGGALWKIHKDTEEIVYAVDYNHKKERHLNGTVLHANGVVLETLARPSVLITDAYNALSVQPPRKNRDQALFETVTNTVQAGGSVLIPTDAAVRVLELAYLLDQHWAYHRIKTPILMLGHTSYYTVQYAKSMTEWMGGQAVKQFHQSREHPFEFRSIRLLHRVDELEKYPGAKVVLATSPSLEGGFARELFMQWATDPKNVVVLTERAEPGSLSRMLRDEWQSHFADANTSTVHPAVEIDRSVYLQAKRKILLEGEELRAHLEAERTRREREAHEAAVIARSRNVLDEALESDSSGSEDEDDDLSDDGRNSRIGMRGGGGDDADVRHRNQAVLDTEHDLYVRDGVRSGGFFKQTQSFPMFPFTERRRRFDDYGEAIHQDHYMQDIEGLELAAGRTVKAQPNFGSGTGVKSEEEKAREPEPEAPCKYTVSTVALRIQCKVQYLDFEGLSDGRSIKTILPQVAPRKLIVVHGSDEATEDLARSCLASARMTHDVFAPSIGETLNIGDSEVAFLAARVQVPLDSTTPTLQAISHEQQRQRTRQATIVGHVKLTDLRRVLQQNGMQAEFRDEGVLVCNDRVAIRKTAEGRVLLEGSLSSDYFKIRRLLYSQLAIV</sequence>
<dbReference type="AlphaFoldDB" id="A0A4P9XPU6"/>
<reference evidence="11" key="1">
    <citation type="journal article" date="2018" name="Nat. Microbiol.">
        <title>Leveraging single-cell genomics to expand the fungal tree of life.</title>
        <authorList>
            <person name="Ahrendt S.R."/>
            <person name="Quandt C.A."/>
            <person name="Ciobanu D."/>
            <person name="Clum A."/>
            <person name="Salamov A."/>
            <person name="Andreopoulos B."/>
            <person name="Cheng J.F."/>
            <person name="Woyke T."/>
            <person name="Pelin A."/>
            <person name="Henrissat B."/>
            <person name="Reynolds N.K."/>
            <person name="Benny G.L."/>
            <person name="Smith M.E."/>
            <person name="James T.Y."/>
            <person name="Grigoriev I.V."/>
        </authorList>
    </citation>
    <scope>NUCLEOTIDE SEQUENCE [LARGE SCALE GENOMIC DNA]</scope>
    <source>
        <strain evidence="11">RSA 1356</strain>
    </source>
</reference>
<dbReference type="GO" id="GO:0006398">
    <property type="term" value="P:mRNA 3'-end processing by stem-loop binding and cleavage"/>
    <property type="evidence" value="ECO:0007669"/>
    <property type="project" value="InterPro"/>
</dbReference>
<evidence type="ECO:0000256" key="3">
    <source>
        <dbReference type="ARBA" id="ARBA00022664"/>
    </source>
</evidence>
<evidence type="ECO:0000256" key="2">
    <source>
        <dbReference type="ARBA" id="ARBA00010624"/>
    </source>
</evidence>
<dbReference type="InterPro" id="IPR022712">
    <property type="entry name" value="Beta_Casp"/>
</dbReference>
<keyword evidence="11" id="KW-1185">Reference proteome</keyword>
<proteinExistence type="inferred from homology"/>
<feature type="compositionally biased region" description="Basic and acidic residues" evidence="7">
    <location>
        <begin position="563"/>
        <end position="573"/>
    </location>
</feature>
<dbReference type="SMART" id="SM00849">
    <property type="entry name" value="Lactamase_B"/>
    <property type="match status" value="1"/>
</dbReference>
<dbReference type="PANTHER" id="PTHR45922:SF1">
    <property type="entry name" value="CLEAVAGE AND POLYADENYLATION SPECIFICITY FACTOR SUBUNIT 2"/>
    <property type="match status" value="1"/>
</dbReference>
<dbReference type="PANTHER" id="PTHR45922">
    <property type="entry name" value="CLEAVAGE AND POLYADENYLATION SPECIFICITY FACTOR SUBUNIT 2"/>
    <property type="match status" value="1"/>
</dbReference>
<dbReference type="Gene3D" id="3.60.15.10">
    <property type="entry name" value="Ribonuclease Z/Hydroxyacylglutathione hydrolase-like"/>
    <property type="match status" value="1"/>
</dbReference>
<name>A0A4P9XPU6_9FUNG</name>
<feature type="region of interest" description="Disordered" evidence="7">
    <location>
        <begin position="553"/>
        <end position="575"/>
    </location>
</feature>
<evidence type="ECO:0000259" key="9">
    <source>
        <dbReference type="SMART" id="SM01027"/>
    </source>
</evidence>
<keyword evidence="3 6" id="KW-0507">mRNA processing</keyword>
<organism evidence="10 11">
    <name type="scientific">Thamnocephalis sphaerospora</name>
    <dbReference type="NCBI Taxonomy" id="78915"/>
    <lineage>
        <taxon>Eukaryota</taxon>
        <taxon>Fungi</taxon>
        <taxon>Fungi incertae sedis</taxon>
        <taxon>Zoopagomycota</taxon>
        <taxon>Zoopagomycotina</taxon>
        <taxon>Zoopagomycetes</taxon>
        <taxon>Zoopagales</taxon>
        <taxon>Sigmoideomycetaceae</taxon>
        <taxon>Thamnocephalis</taxon>
    </lineage>
</organism>
<evidence type="ECO:0000259" key="8">
    <source>
        <dbReference type="SMART" id="SM00849"/>
    </source>
</evidence>
<dbReference type="InterPro" id="IPR011108">
    <property type="entry name" value="RMMBL"/>
</dbReference>
<feature type="domain" description="Beta-Casp" evidence="9">
    <location>
        <begin position="249"/>
        <end position="371"/>
    </location>
</feature>
<evidence type="ECO:0000313" key="11">
    <source>
        <dbReference type="Proteomes" id="UP000271241"/>
    </source>
</evidence>
<dbReference type="GO" id="GO:0003723">
    <property type="term" value="F:RNA binding"/>
    <property type="evidence" value="ECO:0007669"/>
    <property type="project" value="UniProtKB-KW"/>
</dbReference>
<dbReference type="InterPro" id="IPR025069">
    <property type="entry name" value="Cpsf2_C"/>
</dbReference>
<keyword evidence="5 6" id="KW-0539">Nucleus</keyword>
<evidence type="ECO:0000256" key="5">
    <source>
        <dbReference type="ARBA" id="ARBA00023242"/>
    </source>
</evidence>
<evidence type="ECO:0000256" key="7">
    <source>
        <dbReference type="SAM" id="MobiDB-lite"/>
    </source>
</evidence>
<dbReference type="CDD" id="cd16293">
    <property type="entry name" value="CPSF2-like_MBL-fold"/>
    <property type="match status" value="1"/>
</dbReference>